<keyword evidence="3" id="KW-0143">Chaperone</keyword>
<dbReference type="Proteomes" id="UP001140217">
    <property type="component" value="Unassembled WGS sequence"/>
</dbReference>
<dbReference type="PANTHER" id="PTHR44157:SF1">
    <property type="entry name" value="DNAJ HOMOLOG SUBFAMILY C MEMBER 11"/>
    <property type="match status" value="1"/>
</dbReference>
<dbReference type="Pfam" id="PF22774">
    <property type="entry name" value="DNAJC11_beta-barrel"/>
    <property type="match status" value="1"/>
</dbReference>
<dbReference type="InterPro" id="IPR052243">
    <property type="entry name" value="Mito_inner_membrane_organizer"/>
</dbReference>
<comment type="subcellular location">
    <subcellularLocation>
        <location evidence="1">Membrane</location>
    </subcellularLocation>
</comment>
<dbReference type="GO" id="GO:0042407">
    <property type="term" value="P:cristae formation"/>
    <property type="evidence" value="ECO:0007669"/>
    <property type="project" value="TreeGrafter"/>
</dbReference>
<dbReference type="CDD" id="cd06257">
    <property type="entry name" value="DnaJ"/>
    <property type="match status" value="1"/>
</dbReference>
<dbReference type="InterPro" id="IPR018253">
    <property type="entry name" value="DnaJ_domain_CS"/>
</dbReference>
<evidence type="ECO:0000313" key="7">
    <source>
        <dbReference type="EMBL" id="KAJ2784169.1"/>
    </source>
</evidence>
<keyword evidence="5" id="KW-1133">Transmembrane helix</keyword>
<dbReference type="PRINTS" id="PR00625">
    <property type="entry name" value="JDOMAIN"/>
</dbReference>
<protein>
    <recommendedName>
        <fullName evidence="6">J domain-containing protein</fullName>
    </recommendedName>
</protein>
<proteinExistence type="predicted"/>
<name>A0A9W8LKW5_9FUNG</name>
<organism evidence="7 8">
    <name type="scientific">Coemansia javaensis</name>
    <dbReference type="NCBI Taxonomy" id="2761396"/>
    <lineage>
        <taxon>Eukaryota</taxon>
        <taxon>Fungi</taxon>
        <taxon>Fungi incertae sedis</taxon>
        <taxon>Zoopagomycota</taxon>
        <taxon>Kickxellomycotina</taxon>
        <taxon>Kickxellomycetes</taxon>
        <taxon>Kickxellales</taxon>
        <taxon>Kickxellaceae</taxon>
        <taxon>Coemansia</taxon>
    </lineage>
</organism>
<dbReference type="GO" id="GO:0005739">
    <property type="term" value="C:mitochondrion"/>
    <property type="evidence" value="ECO:0007669"/>
    <property type="project" value="GOC"/>
</dbReference>
<dbReference type="InterPro" id="IPR055225">
    <property type="entry name" value="DNAJC11-like_beta-barrel"/>
</dbReference>
<comment type="caution">
    <text evidence="7">The sequence shown here is derived from an EMBL/GenBank/DDBJ whole genome shotgun (WGS) entry which is preliminary data.</text>
</comment>
<keyword evidence="8" id="KW-1185">Reference proteome</keyword>
<evidence type="ECO:0000256" key="3">
    <source>
        <dbReference type="ARBA" id="ARBA00023186"/>
    </source>
</evidence>
<dbReference type="InterPro" id="IPR024586">
    <property type="entry name" value="DnaJ-like_C11_C"/>
</dbReference>
<evidence type="ECO:0000259" key="6">
    <source>
        <dbReference type="PROSITE" id="PS50076"/>
    </source>
</evidence>
<dbReference type="Pfam" id="PF11875">
    <property type="entry name" value="DnaJ-like_C11_C"/>
    <property type="match status" value="1"/>
</dbReference>
<evidence type="ECO:0000256" key="4">
    <source>
        <dbReference type="SAM" id="MobiDB-lite"/>
    </source>
</evidence>
<evidence type="ECO:0000256" key="2">
    <source>
        <dbReference type="ARBA" id="ARBA00023136"/>
    </source>
</evidence>
<dbReference type="SUPFAM" id="SSF46565">
    <property type="entry name" value="Chaperone J-domain"/>
    <property type="match status" value="1"/>
</dbReference>
<dbReference type="EMBL" id="JANBUL010000032">
    <property type="protein sequence ID" value="KAJ2784169.1"/>
    <property type="molecule type" value="Genomic_DNA"/>
</dbReference>
<dbReference type="PROSITE" id="PS00636">
    <property type="entry name" value="DNAJ_1"/>
    <property type="match status" value="1"/>
</dbReference>
<accession>A0A9W8LKW5</accession>
<evidence type="ECO:0000256" key="1">
    <source>
        <dbReference type="ARBA" id="ARBA00004370"/>
    </source>
</evidence>
<feature type="transmembrane region" description="Helical" evidence="5">
    <location>
        <begin position="484"/>
        <end position="506"/>
    </location>
</feature>
<gene>
    <name evidence="7" type="ORF">H4R18_001296</name>
</gene>
<sequence>MSSSAHWDEAAEEARLRDMERERAAAQARGSADYYAVLNVSRQAEPDAIRDAYKRLSRLFHPDRHRTAEQREWAQHQFHAISRAYQVLSDPHTRALYDQLGEEGVQAATAVGYKVQSRNDLLDAFEREARKRRIEEIEQWVRSKSTVAVSIDAAPVASPLVRSALHARGMAASAWSMAGVSSLRMKHSFAADLATGLSGKITGQMGAAKGRGAGNVVGSLDYALSPHMQLSVSVPALPPHAVTAKVTSQPSLDMVYSVEAVQHTPTLATPPALTVYAGRLLFGVTTGFVMARTGNQYALGPFWTNSPTRRSAAAAAAAAPKAAPKAAPLRPAPPVPRVSSSVTIGLATVHDRHGTFGVDVTASPESSYITAKHTYQLDTHFSVVVGGTLVGVGAPMPAGPLHRIDSDDDDNGRTAAAQILPATGLQRIGDISANIEILAEVDSWTKLGWKVDVSIASGVSATISVHRLGHKIRLPVNLTPVLELEVAVCAILLPLAAALGAHYGLLKPRRRRLIRQRMRELEEEHQEDLALQRRRAGEAVRLMAASVERARAAARAADGLVIETAVYGDLPAAAARDAAGSPRTCDVTLALHALVVDDQLVIAPSESRHSLPGFYDPAFGVRKSLYVRYRFRGRIHEAVVKDSEALTIPLRSHCVEPA</sequence>
<dbReference type="Pfam" id="PF00226">
    <property type="entry name" value="DnaJ"/>
    <property type="match status" value="1"/>
</dbReference>
<dbReference type="SMART" id="SM00271">
    <property type="entry name" value="DnaJ"/>
    <property type="match status" value="1"/>
</dbReference>
<dbReference type="Gene3D" id="1.10.287.110">
    <property type="entry name" value="DnaJ domain"/>
    <property type="match status" value="1"/>
</dbReference>
<dbReference type="OrthoDB" id="10250354at2759"/>
<reference evidence="7" key="1">
    <citation type="submission" date="2022-07" db="EMBL/GenBank/DDBJ databases">
        <title>Phylogenomic reconstructions and comparative analyses of Kickxellomycotina fungi.</title>
        <authorList>
            <person name="Reynolds N.K."/>
            <person name="Stajich J.E."/>
            <person name="Barry K."/>
            <person name="Grigoriev I.V."/>
            <person name="Crous P."/>
            <person name="Smith M.E."/>
        </authorList>
    </citation>
    <scope>NUCLEOTIDE SEQUENCE</scope>
    <source>
        <strain evidence="7">NBRC 105414</strain>
    </source>
</reference>
<dbReference type="InterPro" id="IPR036869">
    <property type="entry name" value="J_dom_sf"/>
</dbReference>
<feature type="domain" description="J" evidence="6">
    <location>
        <begin position="33"/>
        <end position="101"/>
    </location>
</feature>
<dbReference type="GO" id="GO:0016020">
    <property type="term" value="C:membrane"/>
    <property type="evidence" value="ECO:0007669"/>
    <property type="project" value="UniProtKB-SubCell"/>
</dbReference>
<evidence type="ECO:0000256" key="5">
    <source>
        <dbReference type="SAM" id="Phobius"/>
    </source>
</evidence>
<keyword evidence="2 5" id="KW-0472">Membrane</keyword>
<dbReference type="AlphaFoldDB" id="A0A9W8LKW5"/>
<evidence type="ECO:0000313" key="8">
    <source>
        <dbReference type="Proteomes" id="UP001140217"/>
    </source>
</evidence>
<keyword evidence="5" id="KW-0812">Transmembrane</keyword>
<feature type="region of interest" description="Disordered" evidence="4">
    <location>
        <begin position="313"/>
        <end position="335"/>
    </location>
</feature>
<feature type="compositionally biased region" description="Low complexity" evidence="4">
    <location>
        <begin position="313"/>
        <end position="329"/>
    </location>
</feature>
<dbReference type="PANTHER" id="PTHR44157">
    <property type="entry name" value="DNAJ HOMOLOG SUBFAMILY C MEMBER 11"/>
    <property type="match status" value="1"/>
</dbReference>
<dbReference type="InterPro" id="IPR001623">
    <property type="entry name" value="DnaJ_domain"/>
</dbReference>
<dbReference type="PROSITE" id="PS50076">
    <property type="entry name" value="DNAJ_2"/>
    <property type="match status" value="1"/>
</dbReference>